<organism evidence="2 3">
    <name type="scientific">Giardia duodenalis assemblage B</name>
    <dbReference type="NCBI Taxonomy" id="1394984"/>
    <lineage>
        <taxon>Eukaryota</taxon>
        <taxon>Metamonada</taxon>
        <taxon>Diplomonadida</taxon>
        <taxon>Hexamitidae</taxon>
        <taxon>Giardiinae</taxon>
        <taxon>Giardia</taxon>
    </lineage>
</organism>
<comment type="caution">
    <text evidence="2">The sequence shown here is derived from an EMBL/GenBank/DDBJ whole genome shotgun (WGS) entry which is preliminary data.</text>
</comment>
<feature type="region of interest" description="Disordered" evidence="1">
    <location>
        <begin position="197"/>
        <end position="221"/>
    </location>
</feature>
<reference evidence="2 3" key="1">
    <citation type="journal article" date="2015" name="Mol. Biochem. Parasitol.">
        <title>Identification of polymorphic genes for use in assemblage B genotyping assays through comparative genomics of multiple assemblage B Giardia duodenalis isolates.</title>
        <authorList>
            <person name="Wielinga C."/>
            <person name="Thompson R.C."/>
            <person name="Monis P."/>
            <person name="Ryan U."/>
        </authorList>
    </citation>
    <scope>NUCLEOTIDE SEQUENCE [LARGE SCALE GENOMIC DNA]</scope>
    <source>
        <strain evidence="2 3">BAH15c1</strain>
    </source>
</reference>
<accession>A0A132NXK4</accession>
<sequence length="326" mass="36720">MCFTKNLYTGMFKSSANLLSSGIPDQPFMSLTASMSMTSTQGGRTRARPEDFARQLGIEEVEPQTYTRSRSQGLPLKFQSVSGLTGPSSHYVVENPLIDPSLQHTAAAQMAELEPSFKVEQFFKVDHSPKTTRDPETLNVQILRKDNQDDATQQNQNLTTPTKRAAARRTPALSDPNYIDRYRDKLIAPTDSLSVKKESMMGTIGSKKQKKREEEPQKNDEWFRRRPTSTTAHTFMFHANNINKDIREHRREVDYVLAKDPVNLHINTFKRGADTLLYDNRVDSVTGVSTGSLLPTSSYLTSTPITNNLRANLSRIAKQGSRISDF</sequence>
<gene>
    <name evidence="2" type="ORF">QR46_1564</name>
</gene>
<dbReference type="VEuPathDB" id="GiardiaDB:QR46_1564"/>
<evidence type="ECO:0000313" key="2">
    <source>
        <dbReference type="EMBL" id="KWX14442.1"/>
    </source>
</evidence>
<name>A0A132NXK4_GIAIN</name>
<evidence type="ECO:0000313" key="3">
    <source>
        <dbReference type="Proteomes" id="UP000070089"/>
    </source>
</evidence>
<feature type="compositionally biased region" description="Low complexity" evidence="1">
    <location>
        <begin position="150"/>
        <end position="172"/>
    </location>
</feature>
<dbReference type="EMBL" id="JXTI01000032">
    <property type="protein sequence ID" value="KWX14442.1"/>
    <property type="molecule type" value="Genomic_DNA"/>
</dbReference>
<feature type="region of interest" description="Disordered" evidence="1">
    <location>
        <begin position="145"/>
        <end position="172"/>
    </location>
</feature>
<dbReference type="OrthoDB" id="10254203at2759"/>
<dbReference type="Proteomes" id="UP000070089">
    <property type="component" value="Unassembled WGS sequence"/>
</dbReference>
<protein>
    <submittedName>
        <fullName evidence="2">Uncharacterized protein</fullName>
    </submittedName>
</protein>
<proteinExistence type="predicted"/>
<feature type="compositionally biased region" description="Basic and acidic residues" evidence="1">
    <location>
        <begin position="211"/>
        <end position="221"/>
    </location>
</feature>
<dbReference type="AlphaFoldDB" id="A0A132NXK4"/>
<evidence type="ECO:0000256" key="1">
    <source>
        <dbReference type="SAM" id="MobiDB-lite"/>
    </source>
</evidence>